<dbReference type="Proteomes" id="UP000035642">
    <property type="component" value="Unassembled WGS sequence"/>
</dbReference>
<evidence type="ECO:0000313" key="4">
    <source>
        <dbReference type="WBParaSite" id="ACAC_0000057201-mRNA-1"/>
    </source>
</evidence>
<dbReference type="InterPro" id="IPR057525">
    <property type="entry name" value="UTP20_C"/>
</dbReference>
<protein>
    <submittedName>
        <fullName evidence="4">FAT domain-containing protein</fullName>
    </submittedName>
</protein>
<dbReference type="WBParaSite" id="ACAC_0000057201-mRNA-1">
    <property type="protein sequence ID" value="ACAC_0000057201-mRNA-1"/>
    <property type="gene ID" value="ACAC_0000057201"/>
</dbReference>
<keyword evidence="3" id="KW-1185">Reference proteome</keyword>
<evidence type="ECO:0000259" key="1">
    <source>
        <dbReference type="Pfam" id="PF20416"/>
    </source>
</evidence>
<name>A0A158P640_ANGCA</name>
<dbReference type="AlphaFoldDB" id="A0A158P640"/>
<dbReference type="Pfam" id="PF20416">
    <property type="entry name" value="UTP20"/>
    <property type="match status" value="1"/>
</dbReference>
<reference evidence="3" key="1">
    <citation type="submission" date="2012-09" db="EMBL/GenBank/DDBJ databases">
        <authorList>
            <person name="Martin A.A."/>
        </authorList>
    </citation>
    <scope>NUCLEOTIDE SEQUENCE</scope>
</reference>
<organism evidence="3 4">
    <name type="scientific">Angiostrongylus cantonensis</name>
    <name type="common">Rat lungworm</name>
    <dbReference type="NCBI Taxonomy" id="6313"/>
    <lineage>
        <taxon>Eukaryota</taxon>
        <taxon>Metazoa</taxon>
        <taxon>Ecdysozoa</taxon>
        <taxon>Nematoda</taxon>
        <taxon>Chromadorea</taxon>
        <taxon>Rhabditida</taxon>
        <taxon>Rhabditina</taxon>
        <taxon>Rhabditomorpha</taxon>
        <taxon>Strongyloidea</taxon>
        <taxon>Metastrongylidae</taxon>
        <taxon>Angiostrongylus</taxon>
    </lineage>
</organism>
<dbReference type="InterPro" id="IPR052575">
    <property type="entry name" value="SSU_processome_comp_20"/>
</dbReference>
<dbReference type="PANTHER" id="PTHR17695">
    <property type="entry name" value="SMALL SUBUNIT PROCESSOME COMPONENT 20 HOMOLOG"/>
    <property type="match status" value="1"/>
</dbReference>
<feature type="domain" description="U3 small nucleolar RNA-associated protein 20" evidence="1">
    <location>
        <begin position="212"/>
        <end position="301"/>
    </location>
</feature>
<dbReference type="InterPro" id="IPR016024">
    <property type="entry name" value="ARM-type_fold"/>
</dbReference>
<proteinExistence type="predicted"/>
<reference evidence="4" key="2">
    <citation type="submission" date="2016-04" db="UniProtKB">
        <authorList>
            <consortium name="WormBaseParasite"/>
        </authorList>
    </citation>
    <scope>IDENTIFICATION</scope>
</reference>
<evidence type="ECO:0000259" key="2">
    <source>
        <dbReference type="Pfam" id="PF23099"/>
    </source>
</evidence>
<dbReference type="STRING" id="6313.A0A158P640"/>
<accession>A0A158P640</accession>
<dbReference type="InterPro" id="IPR046523">
    <property type="entry name" value="UTP20_dom"/>
</dbReference>
<dbReference type="Pfam" id="PF23099">
    <property type="entry name" value="UTP20_C"/>
    <property type="match status" value="1"/>
</dbReference>
<sequence>MNMLNDLAPGVNRVKRAAQGAFKSIDDVVKRTKNTRLRAHLFDSAVLPALTYASETWSLRKQVGRSLSVIERAAGWTMLGVSFFTSIVSIVDAFHYEVAGVDETTDSEEMDKRFVVRDKLIRDMLPKLTNCINGNSAALSVHRKARTAITKQYTRDDDIRRAPVALAIVKLLQKLPESISRQYLHGVVLKLCFLMMSRSIDVRDTARKVVVQLHVMIYTVHTLIAAMQQFLKSGDLDACLDDVLDIIVQEQFGNVSEEKEVGEIKAEVIEAKKNRAPGTLLLLGRFVSSSAVVVLLKRFEFVFVVVEHFFLSMGKFYVGFAPTSQLILIHQMLEANIEKVKTVSVSKPEVVENVERPKSCLLLPSVISHALRCLIGVLHLSLPSIQSSLDVLSKRLFLLLSEYSILGNAANKESVLSINQLLCKSFTQLIVMSNTSFLTDEHTALLLSYVEIDIADTNRQATAFALIKALVRKKIQHPQVLEVIKKLKEMSVTSSFPHIRTQCREVLFEFIGNHPSSDDPQKYIEWFIAQLGYEFEDGRLSAVEMLHSLEQTISGLCYGIASMLQNLNSSASVVLSVEDFCVIFDSLEPLMKCEGSVAIRLSAACLIGQCLNNYERTFFTSERSMKLVQWCYWQLRDRTLAEDIALQASKILMAISRHLNEEHFNMLVEELANICRFEIVHQPNLSLKRTTCLKMAAALTVREEHSSKLDVIVQLFLPFLVHEMNSKSSQDKELHSISMEVGEVFKSKVGEQRYATMLAECQKAAVIKALQRKRKLKELSVTNPEEAALLKRKKTAKKALLKRRKIDALKPYRVSNRRRVMQKQMEQNED</sequence>
<dbReference type="GO" id="GO:0032040">
    <property type="term" value="C:small-subunit processome"/>
    <property type="evidence" value="ECO:0007669"/>
    <property type="project" value="TreeGrafter"/>
</dbReference>
<dbReference type="SUPFAM" id="SSF48371">
    <property type="entry name" value="ARM repeat"/>
    <property type="match status" value="1"/>
</dbReference>
<evidence type="ECO:0000313" key="3">
    <source>
        <dbReference type="Proteomes" id="UP000035642"/>
    </source>
</evidence>
<feature type="domain" description="U3 small nucleolar RNA-associated protein 20 C-terminal" evidence="2">
    <location>
        <begin position="545"/>
        <end position="807"/>
    </location>
</feature>
<dbReference type="GO" id="GO:0030686">
    <property type="term" value="C:90S preribosome"/>
    <property type="evidence" value="ECO:0007669"/>
    <property type="project" value="TreeGrafter"/>
</dbReference>
<dbReference type="PANTHER" id="PTHR17695:SF11">
    <property type="entry name" value="SMALL SUBUNIT PROCESSOME COMPONENT 20 HOMOLOG"/>
    <property type="match status" value="1"/>
</dbReference>